<proteinExistence type="predicted"/>
<keyword evidence="3" id="KW-1185">Reference proteome</keyword>
<gene>
    <name evidence="2" type="ORF">SAMN05444266_1108</name>
</gene>
<sequence length="250" mass="28262">MKRFQLYIVLLLAACMHACEPYEKSISPSSPDGIQLDFTVTQNPAYDNEVTLKSNTKGAIPYWDYVFGGTNQKDAVVIMPFGGEFYIKYFAYGAETPKYDSVKVKITQNDPKYFASPNWNLLTNGAAGKTWVWALDVPDKSYHGVGPGDSPTPTWWVPSLAEMSDVANDEMVFNLDKGLNFQLKHDGKVTNAGFTFDPEKMTLKINGADIPKGEKTTYNILKLTADELYMVQQGDGWRKYWHFKRKGFIF</sequence>
<evidence type="ECO:0000313" key="2">
    <source>
        <dbReference type="EMBL" id="SHM69000.1"/>
    </source>
</evidence>
<organism evidence="2 3">
    <name type="scientific">Chitinophaga jiangningensis</name>
    <dbReference type="NCBI Taxonomy" id="1419482"/>
    <lineage>
        <taxon>Bacteria</taxon>
        <taxon>Pseudomonadati</taxon>
        <taxon>Bacteroidota</taxon>
        <taxon>Chitinophagia</taxon>
        <taxon>Chitinophagales</taxon>
        <taxon>Chitinophagaceae</taxon>
        <taxon>Chitinophaga</taxon>
    </lineage>
</organism>
<protein>
    <submittedName>
        <fullName evidence="2">Uncharacterized protein</fullName>
    </submittedName>
</protein>
<feature type="signal peptide" evidence="1">
    <location>
        <begin position="1"/>
        <end position="18"/>
    </location>
</feature>
<dbReference type="Proteomes" id="UP000184420">
    <property type="component" value="Unassembled WGS sequence"/>
</dbReference>
<dbReference type="OrthoDB" id="646668at2"/>
<reference evidence="2 3" key="1">
    <citation type="submission" date="2016-11" db="EMBL/GenBank/DDBJ databases">
        <authorList>
            <person name="Jaros S."/>
            <person name="Januszkiewicz K."/>
            <person name="Wedrychowicz H."/>
        </authorList>
    </citation>
    <scope>NUCLEOTIDE SEQUENCE [LARGE SCALE GENOMIC DNA]</scope>
    <source>
        <strain evidence="2 3">DSM 27406</strain>
    </source>
</reference>
<evidence type="ECO:0000313" key="3">
    <source>
        <dbReference type="Proteomes" id="UP000184420"/>
    </source>
</evidence>
<dbReference type="EMBL" id="FRBL01000010">
    <property type="protein sequence ID" value="SHM69000.1"/>
    <property type="molecule type" value="Genomic_DNA"/>
</dbReference>
<keyword evidence="1" id="KW-0732">Signal</keyword>
<dbReference type="PROSITE" id="PS51257">
    <property type="entry name" value="PROKAR_LIPOPROTEIN"/>
    <property type="match status" value="1"/>
</dbReference>
<dbReference type="RefSeq" id="WP_073086079.1">
    <property type="nucleotide sequence ID" value="NZ_FRBL01000010.1"/>
</dbReference>
<evidence type="ECO:0000256" key="1">
    <source>
        <dbReference type="SAM" id="SignalP"/>
    </source>
</evidence>
<name>A0A1M7KUF3_9BACT</name>
<accession>A0A1M7KUF3</accession>
<dbReference type="STRING" id="1419482.SAMN05444266_1108"/>
<dbReference type="AlphaFoldDB" id="A0A1M7KUF3"/>
<feature type="chain" id="PRO_5012748689" evidence="1">
    <location>
        <begin position="19"/>
        <end position="250"/>
    </location>
</feature>